<dbReference type="GO" id="GO:0006508">
    <property type="term" value="P:proteolysis"/>
    <property type="evidence" value="ECO:0007669"/>
    <property type="project" value="UniProtKB-KW"/>
</dbReference>
<dbReference type="AlphaFoldDB" id="A0A0G1A696"/>
<keyword evidence="3" id="KW-0378">Hydrolase</keyword>
<keyword evidence="2" id="KW-0645">Protease</keyword>
<proteinExistence type="predicted"/>
<evidence type="ECO:0000313" key="6">
    <source>
        <dbReference type="Proteomes" id="UP000034837"/>
    </source>
</evidence>
<feature type="domain" description="Prohead serine protease" evidence="4">
    <location>
        <begin position="46"/>
        <end position="147"/>
    </location>
</feature>
<evidence type="ECO:0000256" key="2">
    <source>
        <dbReference type="ARBA" id="ARBA00022670"/>
    </source>
</evidence>
<name>A0A0G1A696_9BACT</name>
<dbReference type="InterPro" id="IPR054613">
    <property type="entry name" value="Peptidase_S78_dom"/>
</dbReference>
<evidence type="ECO:0000313" key="5">
    <source>
        <dbReference type="EMBL" id="KKS56545.1"/>
    </source>
</evidence>
<accession>A0A0G1A696</accession>
<evidence type="ECO:0000256" key="3">
    <source>
        <dbReference type="ARBA" id="ARBA00022801"/>
    </source>
</evidence>
<evidence type="ECO:0000259" key="4">
    <source>
        <dbReference type="Pfam" id="PF04586"/>
    </source>
</evidence>
<dbReference type="Pfam" id="PF04586">
    <property type="entry name" value="Peptidase_S78"/>
    <property type="match status" value="1"/>
</dbReference>
<gene>
    <name evidence="5" type="ORF">UV20_C0009G0024</name>
</gene>
<dbReference type="GO" id="GO:0008233">
    <property type="term" value="F:peptidase activity"/>
    <property type="evidence" value="ECO:0007669"/>
    <property type="project" value="UniProtKB-KW"/>
</dbReference>
<keyword evidence="1" id="KW-1188">Viral release from host cell</keyword>
<evidence type="ECO:0000256" key="1">
    <source>
        <dbReference type="ARBA" id="ARBA00022612"/>
    </source>
</evidence>
<sequence>MKKFLAKAFIENINGKMLAVATDETIDRHGESLSIDAWDLKNFKKNPVLQWAHDYYSPPVGLAKSIKRDGEKLVFEPVFHEFTQHAREIKKLYEEGIMTAFSVGFIPHYEGQGENQKVKLELLEISAVPIPANPAAIVIEKSIKEMTEEDKNKINKWVENEVEAETKVWDEIDNEIRYRIKDPDLFEDDSFRTIKIKKDKPRINGIIGKLKGEDTTTLQSLRFPKDDDWTLEEAKQWVKDHPDVGKTVYVDIEEMETEQKAGRVLSKKNRTTIEAAMAALQGILDADSASEDNKNNVEPQILKIQNEIEKTNKGRSQELILKETLEALNNQIGFIVRKIKKIEK</sequence>
<dbReference type="Proteomes" id="UP000034837">
    <property type="component" value="Unassembled WGS sequence"/>
</dbReference>
<organism evidence="5 6">
    <name type="scientific">Candidatus Magasanikbacteria bacterium GW2011_GWA2_42_32</name>
    <dbReference type="NCBI Taxonomy" id="1619039"/>
    <lineage>
        <taxon>Bacteria</taxon>
        <taxon>Candidatus Magasanikiibacteriota</taxon>
    </lineage>
</organism>
<comment type="caution">
    <text evidence="5">The sequence shown here is derived from an EMBL/GenBank/DDBJ whole genome shotgun (WGS) entry which is preliminary data.</text>
</comment>
<reference evidence="5 6" key="1">
    <citation type="journal article" date="2015" name="Nature">
        <title>rRNA introns, odd ribosomes, and small enigmatic genomes across a large radiation of phyla.</title>
        <authorList>
            <person name="Brown C.T."/>
            <person name="Hug L.A."/>
            <person name="Thomas B.C."/>
            <person name="Sharon I."/>
            <person name="Castelle C.J."/>
            <person name="Singh A."/>
            <person name="Wilkins M.J."/>
            <person name="Williams K.H."/>
            <person name="Banfield J.F."/>
        </authorList>
    </citation>
    <scope>NUCLEOTIDE SEQUENCE [LARGE SCALE GENOMIC DNA]</scope>
</reference>
<dbReference type="EMBL" id="LCDO01000009">
    <property type="protein sequence ID" value="KKS56545.1"/>
    <property type="molecule type" value="Genomic_DNA"/>
</dbReference>
<protein>
    <submittedName>
        <fullName evidence="5">Peptidase U35 phage prohead HK97</fullName>
    </submittedName>
</protein>